<evidence type="ECO:0000259" key="3">
    <source>
        <dbReference type="Pfam" id="PF03959"/>
    </source>
</evidence>
<comment type="caution">
    <text evidence="4">The sequence shown here is derived from an EMBL/GenBank/DDBJ whole genome shotgun (WGS) entry which is preliminary data.</text>
</comment>
<evidence type="ECO:0000256" key="2">
    <source>
        <dbReference type="SAM" id="MobiDB-lite"/>
    </source>
</evidence>
<organism evidence="4 5">
    <name type="scientific">Durusdinium trenchii</name>
    <dbReference type="NCBI Taxonomy" id="1381693"/>
    <lineage>
        <taxon>Eukaryota</taxon>
        <taxon>Sar</taxon>
        <taxon>Alveolata</taxon>
        <taxon>Dinophyceae</taxon>
        <taxon>Suessiales</taxon>
        <taxon>Symbiodiniaceae</taxon>
        <taxon>Durusdinium</taxon>
    </lineage>
</organism>
<dbReference type="Gene3D" id="3.40.50.1820">
    <property type="entry name" value="alpha/beta hydrolase"/>
    <property type="match status" value="1"/>
</dbReference>
<name>A0ABP0LFC6_9DINO</name>
<feature type="compositionally biased region" description="Basic and acidic residues" evidence="2">
    <location>
        <begin position="399"/>
        <end position="409"/>
    </location>
</feature>
<keyword evidence="1" id="KW-0378">Hydrolase</keyword>
<evidence type="ECO:0000256" key="1">
    <source>
        <dbReference type="ARBA" id="ARBA00022801"/>
    </source>
</evidence>
<gene>
    <name evidence="4" type="ORF">SCF082_LOCUS22076</name>
</gene>
<keyword evidence="5" id="KW-1185">Reference proteome</keyword>
<reference evidence="4 5" key="1">
    <citation type="submission" date="2024-02" db="EMBL/GenBank/DDBJ databases">
        <authorList>
            <person name="Chen Y."/>
            <person name="Shah S."/>
            <person name="Dougan E. K."/>
            <person name="Thang M."/>
            <person name="Chan C."/>
        </authorList>
    </citation>
    <scope>NUCLEOTIDE SEQUENCE [LARGE SCALE GENOMIC DNA]</scope>
</reference>
<proteinExistence type="predicted"/>
<dbReference type="Proteomes" id="UP001642464">
    <property type="component" value="Unassembled WGS sequence"/>
</dbReference>
<feature type="domain" description="Serine hydrolase" evidence="3">
    <location>
        <begin position="59"/>
        <end position="278"/>
    </location>
</feature>
<dbReference type="InterPro" id="IPR029058">
    <property type="entry name" value="AB_hydrolase_fold"/>
</dbReference>
<protein>
    <submittedName>
        <fullName evidence="4">Esterase OVCA2 (Ovarian cancer-associated gene 2 protein homolog)</fullName>
    </submittedName>
</protein>
<accession>A0ABP0LFC6</accession>
<evidence type="ECO:0000313" key="5">
    <source>
        <dbReference type="Proteomes" id="UP001642464"/>
    </source>
</evidence>
<feature type="non-terminal residue" evidence="4">
    <location>
        <position position="536"/>
    </location>
</feature>
<sequence>MAAAAACLRAPAPARLVPVMVSRFEEELRFGLHAFAQRSPQGGVAAKAPTKAAKDPPDTMRVLCLHGYLQNGDVFKQKTGSLRRVLKGCEFTFLDAPHEAEPFPDATGEDAEASASAEGGVLRGWWSSGENQCRKDGQEWVRPAQSFSYFGFEEGVTYARAAAAEALGSQGSFDGVLAFSQGCAVTTALLREAQSMEGHPLASVRFVILVGGFVPKDPAVAAKLRGDGDTRLSLQSLHVSGVNDVSVPRLRSEALAELYEPSQVAWFDHPGRHGLPNGTGSKGVQIVVFWGQVVEVVLWLKIDPAPQQGRVEDVCRATKSTLSATVQSILTPLAPGTATAMANIPHSAVAEAADQVEAEQGQVILEEKNKKRVRYWWEEGYVPGNEKDSDDEGCASGSETKDTECEKQPDVNALPVEGEDSDYEAVVEGLGSGRDATGRFVRWGGLHGRRCLADGDLALEDGDDGSWAPRPVAPVDEYLDELLIPSDVPEAEDTGATLQALEDLPPSAAETMAIVLYQTPSSQVKPWSFCTITDNM</sequence>
<evidence type="ECO:0000313" key="4">
    <source>
        <dbReference type="EMBL" id="CAK9037279.1"/>
    </source>
</evidence>
<feature type="region of interest" description="Disordered" evidence="2">
    <location>
        <begin position="382"/>
        <end position="420"/>
    </location>
</feature>
<dbReference type="EMBL" id="CAXAMM010015825">
    <property type="protein sequence ID" value="CAK9037279.1"/>
    <property type="molecule type" value="Genomic_DNA"/>
</dbReference>
<dbReference type="PANTHER" id="PTHR48070">
    <property type="entry name" value="ESTERASE OVCA2"/>
    <property type="match status" value="1"/>
</dbReference>
<dbReference type="SUPFAM" id="SSF53474">
    <property type="entry name" value="alpha/beta-Hydrolases"/>
    <property type="match status" value="1"/>
</dbReference>
<dbReference type="InterPro" id="IPR050593">
    <property type="entry name" value="LovG"/>
</dbReference>
<dbReference type="InterPro" id="IPR005645">
    <property type="entry name" value="FSH-like_dom"/>
</dbReference>
<dbReference type="PANTHER" id="PTHR48070:SF6">
    <property type="entry name" value="ESTERASE OVCA2"/>
    <property type="match status" value="1"/>
</dbReference>
<dbReference type="Pfam" id="PF03959">
    <property type="entry name" value="FSH1"/>
    <property type="match status" value="1"/>
</dbReference>